<reference evidence="3" key="1">
    <citation type="journal article" date="2019" name="Int. J. Syst. Evol. Microbiol.">
        <title>The Global Catalogue of Microorganisms (GCM) 10K type strain sequencing project: providing services to taxonomists for standard genome sequencing and annotation.</title>
        <authorList>
            <consortium name="The Broad Institute Genomics Platform"/>
            <consortium name="The Broad Institute Genome Sequencing Center for Infectious Disease"/>
            <person name="Wu L."/>
            <person name="Ma J."/>
        </authorList>
    </citation>
    <scope>NUCLEOTIDE SEQUENCE [LARGE SCALE GENOMIC DNA]</scope>
    <source>
        <strain evidence="3">JCM 17927</strain>
    </source>
</reference>
<name>A0ABP8NFN0_9BACT</name>
<dbReference type="EMBL" id="BAABHD010000077">
    <property type="protein sequence ID" value="GAA4464577.1"/>
    <property type="molecule type" value="Genomic_DNA"/>
</dbReference>
<protein>
    <recommendedName>
        <fullName evidence="1">Sugar 3,4-ketoisomerase QdtA cupin domain-containing protein</fullName>
    </recommendedName>
</protein>
<gene>
    <name evidence="2" type="ORF">GCM10023189_44060</name>
</gene>
<dbReference type="InterPro" id="IPR014710">
    <property type="entry name" value="RmlC-like_jellyroll"/>
</dbReference>
<dbReference type="InterPro" id="IPR011051">
    <property type="entry name" value="RmlC_Cupin_sf"/>
</dbReference>
<evidence type="ECO:0000259" key="1">
    <source>
        <dbReference type="Pfam" id="PF05523"/>
    </source>
</evidence>
<feature type="domain" description="Sugar 3,4-ketoisomerase QdtA cupin" evidence="1">
    <location>
        <begin position="6"/>
        <end position="130"/>
    </location>
</feature>
<dbReference type="InterPro" id="IPR008894">
    <property type="entry name" value="QdtA_cupin_dom"/>
</dbReference>
<keyword evidence="3" id="KW-1185">Reference proteome</keyword>
<dbReference type="Pfam" id="PF05523">
    <property type="entry name" value="FdtA"/>
    <property type="match status" value="1"/>
</dbReference>
<dbReference type="SUPFAM" id="SSF51182">
    <property type="entry name" value="RmlC-like cupins"/>
    <property type="match status" value="1"/>
</dbReference>
<dbReference type="Proteomes" id="UP001501175">
    <property type="component" value="Unassembled WGS sequence"/>
</dbReference>
<dbReference type="Gene3D" id="2.60.120.10">
    <property type="entry name" value="Jelly Rolls"/>
    <property type="match status" value="1"/>
</dbReference>
<proteinExistence type="predicted"/>
<dbReference type="RefSeq" id="WP_345247152.1">
    <property type="nucleotide sequence ID" value="NZ_BAABHD010000077.1"/>
</dbReference>
<comment type="caution">
    <text evidence="2">The sequence shown here is derived from an EMBL/GenBank/DDBJ whole genome shotgun (WGS) entry which is preliminary data.</text>
</comment>
<evidence type="ECO:0000313" key="3">
    <source>
        <dbReference type="Proteomes" id="UP001501175"/>
    </source>
</evidence>
<dbReference type="CDD" id="cd20292">
    <property type="entry name" value="cupin_QdtA-like"/>
    <property type="match status" value="1"/>
</dbReference>
<sequence>MISSEPHLIPFRLIADATGTLISTQDENGLPFAVKRVFWVFAAEPGTERGGHAHRTTQELLVVLQGRVRVETETRQGERTFQLAAPNHGLFIPPLCWITVHPSSDAILCCLTSNVFDEADYIRNYSEFRELS</sequence>
<organism evidence="2 3">
    <name type="scientific">Nibrella saemangeumensis</name>
    <dbReference type="NCBI Taxonomy" id="1084526"/>
    <lineage>
        <taxon>Bacteria</taxon>
        <taxon>Pseudomonadati</taxon>
        <taxon>Bacteroidota</taxon>
        <taxon>Cytophagia</taxon>
        <taxon>Cytophagales</taxon>
        <taxon>Spirosomataceae</taxon>
        <taxon>Nibrella</taxon>
    </lineage>
</organism>
<evidence type="ECO:0000313" key="2">
    <source>
        <dbReference type="EMBL" id="GAA4464577.1"/>
    </source>
</evidence>
<accession>A0ABP8NFN0</accession>